<proteinExistence type="predicted"/>
<sequence>MSKLDSVFMCVLFTCLTFTFTSSVTSTFFKLARGYKMTGTTPLSHVTSSPMSSVFCSLLCTYECSSATYSIKYQTCTTFKEKFYNSSITWTKNEDWYMLYRDEPIQYGDWTLVFRAQSGIDVSFYTLWETIGYHDDLPLSSDFPIGCYRMDNMERCSRHFRGSVLDDWTNINQVKVSLFSNGSEVVYMIFNGSSSTRDTWYQQTLILESSWTLLRNDSNVVDFNFQGFLWSGNNRRMVICGQYSGCGGDSTYYMALDSTYDACLDTWSLAIPNFPVFLYSPWNRLVTLSSQPTEYKMADVMAIFVKKQTV</sequence>
<organism evidence="1 2">
    <name type="scientific">Biomphalaria glabrata</name>
    <name type="common">Bloodfluke planorb</name>
    <name type="synonym">Freshwater snail</name>
    <dbReference type="NCBI Taxonomy" id="6526"/>
    <lineage>
        <taxon>Eukaryota</taxon>
        <taxon>Metazoa</taxon>
        <taxon>Spiralia</taxon>
        <taxon>Lophotrochozoa</taxon>
        <taxon>Mollusca</taxon>
        <taxon>Gastropoda</taxon>
        <taxon>Heterobranchia</taxon>
        <taxon>Euthyneura</taxon>
        <taxon>Panpulmonata</taxon>
        <taxon>Hygrophila</taxon>
        <taxon>Lymnaeoidea</taxon>
        <taxon>Planorbidae</taxon>
        <taxon>Biomphalaria</taxon>
    </lineage>
</organism>
<dbReference type="OrthoDB" id="6134084at2759"/>
<dbReference type="RefSeq" id="XP_055882239.1">
    <property type="nucleotide sequence ID" value="XM_056026264.1"/>
</dbReference>
<dbReference type="Proteomes" id="UP001165740">
    <property type="component" value="Chromosome 4"/>
</dbReference>
<gene>
    <name evidence="2" type="primary">LOC106052111</name>
</gene>
<dbReference type="OMA" id="ANNECTI"/>
<reference evidence="2" key="1">
    <citation type="submission" date="2025-08" db="UniProtKB">
        <authorList>
            <consortium name="RefSeq"/>
        </authorList>
    </citation>
    <scope>IDENTIFICATION</scope>
</reference>
<keyword evidence="1" id="KW-1185">Reference proteome</keyword>
<name>A0A9W3A4Y3_BIOGL</name>
<evidence type="ECO:0000313" key="1">
    <source>
        <dbReference type="Proteomes" id="UP001165740"/>
    </source>
</evidence>
<protein>
    <submittedName>
        <fullName evidence="2">Uncharacterized protein LOC106052111</fullName>
    </submittedName>
</protein>
<dbReference type="GeneID" id="106052111"/>
<accession>A0A9W3A4Y3</accession>
<evidence type="ECO:0000313" key="2">
    <source>
        <dbReference type="RefSeq" id="XP_055882239.1"/>
    </source>
</evidence>
<dbReference type="AlphaFoldDB" id="A0A9W3A4Y3"/>